<proteinExistence type="predicted"/>
<reference evidence="1" key="1">
    <citation type="submission" date="2019-11" db="EMBL/GenBank/DDBJ databases">
        <title>Nori genome reveals adaptations in red seaweeds to the harsh intertidal environment.</title>
        <authorList>
            <person name="Wang D."/>
            <person name="Mao Y."/>
        </authorList>
    </citation>
    <scope>NUCLEOTIDE SEQUENCE</scope>
    <source>
        <tissue evidence="1">Gametophyte</tissue>
    </source>
</reference>
<protein>
    <submittedName>
        <fullName evidence="1">Uncharacterized protein</fullName>
    </submittedName>
</protein>
<accession>A0ACC3CFG7</accession>
<name>A0ACC3CFG7_PYRYE</name>
<dbReference type="EMBL" id="CM020620">
    <property type="protein sequence ID" value="KAK1868563.1"/>
    <property type="molecule type" value="Genomic_DNA"/>
</dbReference>
<keyword evidence="2" id="KW-1185">Reference proteome</keyword>
<organism evidence="1 2">
    <name type="scientific">Pyropia yezoensis</name>
    <name type="common">Susabi-nori</name>
    <name type="synonym">Porphyra yezoensis</name>
    <dbReference type="NCBI Taxonomy" id="2788"/>
    <lineage>
        <taxon>Eukaryota</taxon>
        <taxon>Rhodophyta</taxon>
        <taxon>Bangiophyceae</taxon>
        <taxon>Bangiales</taxon>
        <taxon>Bangiaceae</taxon>
        <taxon>Pyropia</taxon>
    </lineage>
</organism>
<sequence length="323" mass="33704">MRLLCPVDNAASGVASGPSTPSLAAGGDATGGVADATTVDEVEEAGRWAASYAASLGTSSISARVTQFYEMFNDVARSTPLYASSGAQPSPFTTPSLRQALFHATPSTRTGNPREACQDLWRLLTSSPGEGRTPPASAAAVVTAFFKSSTAFSDAVNHERERSVHLAGWRETTLESPSGADPLGYRSGPRFIIDDLEQSPVKHLLSCADYPEKQAALCLRGVGCAHLCCICMAELDVAGSAPALDAAERDVVGSVTDMLVARALCVSDARSSSGERDRLCQLLSCNALPPALAAIAGLGSPPYITYKVFGLNSLHVRSRAVQP</sequence>
<dbReference type="Proteomes" id="UP000798662">
    <property type="component" value="Chromosome 3"/>
</dbReference>
<evidence type="ECO:0000313" key="2">
    <source>
        <dbReference type="Proteomes" id="UP000798662"/>
    </source>
</evidence>
<comment type="caution">
    <text evidence="1">The sequence shown here is derived from an EMBL/GenBank/DDBJ whole genome shotgun (WGS) entry which is preliminary data.</text>
</comment>
<evidence type="ECO:0000313" key="1">
    <source>
        <dbReference type="EMBL" id="KAK1868563.1"/>
    </source>
</evidence>
<gene>
    <name evidence="1" type="ORF">I4F81_011048</name>
</gene>